<proteinExistence type="predicted"/>
<feature type="region of interest" description="Disordered" evidence="1">
    <location>
        <begin position="457"/>
        <end position="477"/>
    </location>
</feature>
<name>A0AAV8WX69_9CUCU</name>
<reference evidence="3" key="1">
    <citation type="journal article" date="2023" name="Insect Mol. Biol.">
        <title>Genome sequencing provides insights into the evolution of gene families encoding plant cell wall-degrading enzymes in longhorned beetles.</title>
        <authorList>
            <person name="Shin N.R."/>
            <person name="Okamura Y."/>
            <person name="Kirsch R."/>
            <person name="Pauchet Y."/>
        </authorList>
    </citation>
    <scope>NUCLEOTIDE SEQUENCE</scope>
    <source>
        <tissue evidence="3">Midgut</tissue>
    </source>
</reference>
<feature type="domain" description="DUF4774" evidence="2">
    <location>
        <begin position="559"/>
        <end position="611"/>
    </location>
</feature>
<dbReference type="InterPro" id="IPR031942">
    <property type="entry name" value="DUF4774"/>
</dbReference>
<feature type="region of interest" description="Disordered" evidence="1">
    <location>
        <begin position="344"/>
        <end position="365"/>
    </location>
</feature>
<keyword evidence="4" id="KW-1185">Reference proteome</keyword>
<evidence type="ECO:0000313" key="3">
    <source>
        <dbReference type="EMBL" id="KAJ8930695.1"/>
    </source>
</evidence>
<evidence type="ECO:0000313" key="4">
    <source>
        <dbReference type="Proteomes" id="UP001162156"/>
    </source>
</evidence>
<feature type="region of interest" description="Disordered" evidence="1">
    <location>
        <begin position="198"/>
        <end position="225"/>
    </location>
</feature>
<evidence type="ECO:0000256" key="1">
    <source>
        <dbReference type="SAM" id="MobiDB-lite"/>
    </source>
</evidence>
<protein>
    <recommendedName>
        <fullName evidence="2">DUF4774 domain-containing protein</fullName>
    </recommendedName>
</protein>
<dbReference type="Pfam" id="PF15999">
    <property type="entry name" value="DUF4774"/>
    <property type="match status" value="1"/>
</dbReference>
<gene>
    <name evidence="3" type="ORF">NQ314_016460</name>
</gene>
<evidence type="ECO:0000259" key="2">
    <source>
        <dbReference type="Pfam" id="PF15999"/>
    </source>
</evidence>
<feature type="compositionally biased region" description="Basic and acidic residues" evidence="1">
    <location>
        <begin position="468"/>
        <end position="477"/>
    </location>
</feature>
<comment type="caution">
    <text evidence="3">The sequence shown here is derived from an EMBL/GenBank/DDBJ whole genome shotgun (WGS) entry which is preliminary data.</text>
</comment>
<accession>A0AAV8WX69</accession>
<dbReference type="AlphaFoldDB" id="A0AAV8WX69"/>
<dbReference type="EMBL" id="JANEYF010004577">
    <property type="protein sequence ID" value="KAJ8930695.1"/>
    <property type="molecule type" value="Genomic_DNA"/>
</dbReference>
<organism evidence="3 4">
    <name type="scientific">Rhamnusium bicolor</name>
    <dbReference type="NCBI Taxonomy" id="1586634"/>
    <lineage>
        <taxon>Eukaryota</taxon>
        <taxon>Metazoa</taxon>
        <taxon>Ecdysozoa</taxon>
        <taxon>Arthropoda</taxon>
        <taxon>Hexapoda</taxon>
        <taxon>Insecta</taxon>
        <taxon>Pterygota</taxon>
        <taxon>Neoptera</taxon>
        <taxon>Endopterygota</taxon>
        <taxon>Coleoptera</taxon>
        <taxon>Polyphaga</taxon>
        <taxon>Cucujiformia</taxon>
        <taxon>Chrysomeloidea</taxon>
        <taxon>Cerambycidae</taxon>
        <taxon>Lepturinae</taxon>
        <taxon>Rhagiini</taxon>
        <taxon>Rhamnusium</taxon>
    </lineage>
</organism>
<sequence length="654" mass="73839">MKRLEKQTIIEVSPNFRRHLDNSPHPSQRKIEDNTKEILDKIAEVNKKQGLSPRKQIPSYFHFPFSYSRSQEEEKRNHERKSDNFKFTGDPFSNPIFEYLERERHQEENDQFKPDLNINREPQHYDQFQGYEKTMTNPSLADITKEDVIPGQYIKRKIVHQQTLLIPSSNFLPQSLNAMSSQNVPPYIMQTPMNFQQAAPIQPSPPLYNEDNDQTNKTGDKKNLSHLEKQTVDNVKSIVSNTQMLQSQAYPYFYNPYGQYPQGNLPDQSQYGLVAPNVGALEQQTPNDGYSYRIYGPYTMQNSDKGRQNWNWPGANYFPIYIRDPFLQMYNAITSMIEYGPNAGQNNPCNRPNKNKVKGKEEPLTREGKISNEYVEREQIMLELGEKTSPSQITIYGVDGDNSDKNNTSYLDIENLDIGTSKEDNLQFTVNLKTTERESNESEKSKELKTSWDKINDSSKYNASRPASKLEKFSENTKDFRPTSLFKPQIKPQPQPQVQAQLQPLKQPVISPPIRDPTDDAFGDEIDEEDKADDVSISNDGNKKYFSRDNTGSGIFIHKLKVRKGGVAIAGPGGIATAGSGGTAIVGPNGVAYTHPDSLAIAGSGTKVVAVDPTINLSDLISNSINTNKTSLAFPPSRIGKVVAVGPVVYYNKE</sequence>
<dbReference type="Proteomes" id="UP001162156">
    <property type="component" value="Unassembled WGS sequence"/>
</dbReference>